<dbReference type="SUPFAM" id="SSF56563">
    <property type="entry name" value="Major capsid protein gp5"/>
    <property type="match status" value="1"/>
</dbReference>
<sequence length="409" mass="44484">MKKQGVKQYPLRGVIGVYANTGSDPVTMINGIRSSLQDWQNNQTGEVNALREQMGAGERAQAELKQTIVDLQASYDDLAKKIAAGQMNGVGGASPEAMAQSAAMASYLRSGEVNAALTKDGNLGVVAPSEWDRTVTNKLVEISPARQLFNVKTTDNASFKKVYNLHGFASGWVGETDKRPETKTGELKEYEFKTGEIYANPAVTQTALDDAEIDVEALVNEEVSNEFAIRENAAFFAGDGANGKPIGILTFVEGQANEKAHPLGAIQAVQAIGSSSHELDPDDLFDLTGALPSAFMPNAAFMMNRKTMTLARKMKNYAGDYLWQQSMQIGQPNRLLGYPVYEVADMPDMGSGSIPILFGNFNRAYIILDRKGIRVLRDPFSNKPYVHFYTTKRTGGGVDNPEAVKAFVM</sequence>
<reference evidence="3 4" key="1">
    <citation type="journal article" date="2017" name="MBio">
        <title>Type VI secretion-mediated competition in the bee gut microbiome.</title>
        <authorList>
            <person name="Steele M.I."/>
            <person name="Kwong W.K."/>
            <person name="Powell J.E."/>
            <person name="Whiteley M."/>
            <person name="Moran N.A."/>
        </authorList>
    </citation>
    <scope>NUCLEOTIDE SEQUENCE [LARGE SCALE GENOMIC DNA]</scope>
    <source>
        <strain evidence="3 4">Nev3CBA3</strain>
    </source>
</reference>
<proteinExistence type="predicted"/>
<accession>A0A2N9XW19</accession>
<comment type="subcellular location">
    <subcellularLocation>
        <location evidence="1">Virion</location>
    </subcellularLocation>
</comment>
<dbReference type="InterPro" id="IPR024455">
    <property type="entry name" value="Phage_capsid"/>
</dbReference>
<organism evidence="3 4">
    <name type="scientific">Snodgrassella alvi</name>
    <dbReference type="NCBI Taxonomy" id="1196083"/>
    <lineage>
        <taxon>Bacteria</taxon>
        <taxon>Pseudomonadati</taxon>
        <taxon>Pseudomonadota</taxon>
        <taxon>Betaproteobacteria</taxon>
        <taxon>Neisseriales</taxon>
        <taxon>Neisseriaceae</taxon>
        <taxon>Snodgrassella</taxon>
    </lineage>
</organism>
<dbReference type="Gene3D" id="3.30.2320.10">
    <property type="entry name" value="hypothetical protein PF0899 domain"/>
    <property type="match status" value="1"/>
</dbReference>
<protein>
    <recommendedName>
        <fullName evidence="2">Phage capsid-like C-terminal domain-containing protein</fullName>
    </recommendedName>
</protein>
<gene>
    <name evidence="3" type="ORF">BHC49_09205</name>
</gene>
<comment type="caution">
    <text evidence="3">The sequence shown here is derived from an EMBL/GenBank/DDBJ whole genome shotgun (WGS) entry which is preliminary data.</text>
</comment>
<name>A0A2N9XW19_9NEIS</name>
<evidence type="ECO:0000313" key="4">
    <source>
        <dbReference type="Proteomes" id="UP000229434"/>
    </source>
</evidence>
<evidence type="ECO:0000256" key="1">
    <source>
        <dbReference type="ARBA" id="ARBA00004328"/>
    </source>
</evidence>
<dbReference type="EMBL" id="MEIS01000118">
    <property type="protein sequence ID" value="PIT53865.1"/>
    <property type="molecule type" value="Genomic_DNA"/>
</dbReference>
<dbReference type="RefSeq" id="WP_100137856.1">
    <property type="nucleotide sequence ID" value="NZ_MEIS01000118.1"/>
</dbReference>
<feature type="domain" description="Phage capsid-like C-terminal" evidence="2">
    <location>
        <begin position="124"/>
        <end position="407"/>
    </location>
</feature>
<dbReference type="Proteomes" id="UP000229434">
    <property type="component" value="Unassembled WGS sequence"/>
</dbReference>
<dbReference type="Gene3D" id="3.30.2400.10">
    <property type="entry name" value="Major capsid protein gp5"/>
    <property type="match status" value="1"/>
</dbReference>
<dbReference type="Pfam" id="PF05065">
    <property type="entry name" value="Phage_capsid"/>
    <property type="match status" value="1"/>
</dbReference>
<evidence type="ECO:0000313" key="3">
    <source>
        <dbReference type="EMBL" id="PIT53865.1"/>
    </source>
</evidence>
<dbReference type="AlphaFoldDB" id="A0A2N9XW19"/>
<evidence type="ECO:0000259" key="2">
    <source>
        <dbReference type="Pfam" id="PF05065"/>
    </source>
</evidence>
<dbReference type="NCBIfam" id="TIGR01554">
    <property type="entry name" value="major_cap_HK97"/>
    <property type="match status" value="1"/>
</dbReference>
<dbReference type="InterPro" id="IPR054612">
    <property type="entry name" value="Phage_capsid-like_C"/>
</dbReference>